<evidence type="ECO:0000256" key="1">
    <source>
        <dbReference type="SAM" id="Coils"/>
    </source>
</evidence>
<comment type="caution">
    <text evidence="3">The sequence shown here is derived from an EMBL/GenBank/DDBJ whole genome shotgun (WGS) entry which is preliminary data.</text>
</comment>
<dbReference type="OrthoDB" id="49395at2759"/>
<feature type="coiled-coil region" evidence="1">
    <location>
        <begin position="264"/>
        <end position="334"/>
    </location>
</feature>
<dbReference type="GO" id="GO:0008017">
    <property type="term" value="F:microtubule binding"/>
    <property type="evidence" value="ECO:0007669"/>
    <property type="project" value="InterPro"/>
</dbReference>
<feature type="coiled-coil region" evidence="1">
    <location>
        <begin position="455"/>
        <end position="496"/>
    </location>
</feature>
<accession>A0A8H7UDZ6</accession>
<protein>
    <recommendedName>
        <fullName evidence="2">Hook C-terminal domain-containing protein</fullName>
    </recommendedName>
</protein>
<proteinExistence type="predicted"/>
<evidence type="ECO:0000313" key="3">
    <source>
        <dbReference type="EMBL" id="KAG2178072.1"/>
    </source>
</evidence>
<reference evidence="3" key="1">
    <citation type="submission" date="2020-12" db="EMBL/GenBank/DDBJ databases">
        <title>Metabolic potential, ecology and presence of endohyphal bacteria is reflected in genomic diversity of Mucoromycotina.</title>
        <authorList>
            <person name="Muszewska A."/>
            <person name="Okrasinska A."/>
            <person name="Steczkiewicz K."/>
            <person name="Drgas O."/>
            <person name="Orlowska M."/>
            <person name="Perlinska-Lenart U."/>
            <person name="Aleksandrzak-Piekarczyk T."/>
            <person name="Szatraj K."/>
            <person name="Zielenkiewicz U."/>
            <person name="Pilsyk S."/>
            <person name="Malc E."/>
            <person name="Mieczkowski P."/>
            <person name="Kruszewska J.S."/>
            <person name="Biernat P."/>
            <person name="Pawlowska J."/>
        </authorList>
    </citation>
    <scope>NUCLEOTIDE SEQUENCE</scope>
    <source>
        <strain evidence="3">WA0000067209</strain>
    </source>
</reference>
<dbReference type="Proteomes" id="UP000654370">
    <property type="component" value="Unassembled WGS sequence"/>
</dbReference>
<gene>
    <name evidence="3" type="ORF">INT43_003325</name>
</gene>
<dbReference type="GO" id="GO:0031122">
    <property type="term" value="P:cytoplasmic microtubule organization"/>
    <property type="evidence" value="ECO:0007669"/>
    <property type="project" value="InterPro"/>
</dbReference>
<keyword evidence="1" id="KW-0175">Coiled coil</keyword>
<dbReference type="InterPro" id="IPR008636">
    <property type="entry name" value="Hook_C"/>
</dbReference>
<name>A0A8H7UDZ6_MORIS</name>
<feature type="coiled-coil region" evidence="1">
    <location>
        <begin position="12"/>
        <end position="236"/>
    </location>
</feature>
<sequence>INFKQTLPLETKLNLRCSQEELEADKEDLKSRLLDMDAAVTQANDTGKADFIMRTEIEHLKQDLSRSEDRRQETELVVEKQNRKMAENERKIEDLSKAAEQVQYLNDQLEEYKHTEEKLHKMENAIEKYKKRLEDGADLRRQIKALEEQNATLMERNQQVEDEYRKVLSFKTLMDSYKEQVHNLENDKAEILIEKHKIEEALRKAEERCNMLEQDKARDQDQIHTLEDQLAELELGGAQSMGSLADQQDSATMNTVVDTPNMEEDLQKANMAEMRLTIKRLEEQVLELQAKSADGQNEEVNALQAKIEVSSASERKWQQKHAELEGRYQLLEKDILKIREGIPDTLPKQMQAIKTFRARIIDLEKEGKHLSESTSAFEKRVTEATRAVSKDGATLDAFEKEYAVQQERINRLEDITKIQLHDINRLLIEANYLNGINNKSGNNPDDAPGMSDKELENLKERNATLQIQVLHLQEELNETQSKIRRAREMIKLYSKLVKESLVSNMRPHDLSYVQKVPRTREEENELLKRQIHDVRLQSRKEQQLIISSWYELARREKRDSASLSGRPTSSSWLGRQRKILENQLKKR</sequence>
<feature type="domain" description="Hook C-terminal" evidence="2">
    <location>
        <begin position="19"/>
        <end position="333"/>
    </location>
</feature>
<dbReference type="Pfam" id="PF05622">
    <property type="entry name" value="HOOK"/>
    <property type="match status" value="1"/>
</dbReference>
<evidence type="ECO:0000313" key="4">
    <source>
        <dbReference type="Proteomes" id="UP000654370"/>
    </source>
</evidence>
<feature type="non-terminal residue" evidence="3">
    <location>
        <position position="1"/>
    </location>
</feature>
<organism evidence="3 4">
    <name type="scientific">Mortierella isabellina</name>
    <name type="common">Filamentous fungus</name>
    <name type="synonym">Umbelopsis isabellina</name>
    <dbReference type="NCBI Taxonomy" id="91625"/>
    <lineage>
        <taxon>Eukaryota</taxon>
        <taxon>Fungi</taxon>
        <taxon>Fungi incertae sedis</taxon>
        <taxon>Mucoromycota</taxon>
        <taxon>Mucoromycotina</taxon>
        <taxon>Umbelopsidomycetes</taxon>
        <taxon>Umbelopsidales</taxon>
        <taxon>Umbelopsidaceae</taxon>
        <taxon>Umbelopsis</taxon>
    </lineage>
</organism>
<keyword evidence="4" id="KW-1185">Reference proteome</keyword>
<dbReference type="AlphaFoldDB" id="A0A8H7UDZ6"/>
<evidence type="ECO:0000259" key="2">
    <source>
        <dbReference type="Pfam" id="PF05622"/>
    </source>
</evidence>
<dbReference type="EMBL" id="JAEPQZ010000008">
    <property type="protein sequence ID" value="KAG2178072.1"/>
    <property type="molecule type" value="Genomic_DNA"/>
</dbReference>